<evidence type="ECO:0000256" key="1">
    <source>
        <dbReference type="SAM" id="Coils"/>
    </source>
</evidence>
<protein>
    <submittedName>
        <fullName evidence="2">Uncharacterized protein</fullName>
    </submittedName>
</protein>
<accession>A0A382F5W3</accession>
<feature type="non-terminal residue" evidence="2">
    <location>
        <position position="270"/>
    </location>
</feature>
<evidence type="ECO:0000313" key="2">
    <source>
        <dbReference type="EMBL" id="SVB58085.1"/>
    </source>
</evidence>
<gene>
    <name evidence="2" type="ORF">METZ01_LOCUS210939</name>
</gene>
<keyword evidence="1" id="KW-0175">Coiled coil</keyword>
<dbReference type="AlphaFoldDB" id="A0A382F5W3"/>
<feature type="coiled-coil region" evidence="1">
    <location>
        <begin position="113"/>
        <end position="163"/>
    </location>
</feature>
<dbReference type="Gene3D" id="1.10.287.1490">
    <property type="match status" value="1"/>
</dbReference>
<organism evidence="2">
    <name type="scientific">marine metagenome</name>
    <dbReference type="NCBI Taxonomy" id="408172"/>
    <lineage>
        <taxon>unclassified sequences</taxon>
        <taxon>metagenomes</taxon>
        <taxon>ecological metagenomes</taxon>
    </lineage>
</organism>
<dbReference type="EMBL" id="UINC01048042">
    <property type="protein sequence ID" value="SVB58085.1"/>
    <property type="molecule type" value="Genomic_DNA"/>
</dbReference>
<sequence length="270" mass="27273">MNVHMKNIQIKYKLNFKTMKKGLLTVLAASLVFVGCQNYDDQFDDLNAQISALKSQVDGLSSLSGQVASLSGTISGLSAGVSAAQAAATAAGASADAATAAASAITTTPATDLSGLEASLATLQTEVDDIQASLATAVTAADIATLQAELDGIEADVDELLATSNIYTGDLTISSASTLDAAVAQGNNINIVNGAVTITQSATMDATKLQSVIDKIFTVTGAYSYTASTTNVTAMTHSKLASTGDLTLKVNGPIDARALVTAGTLTLDNA</sequence>
<reference evidence="2" key="1">
    <citation type="submission" date="2018-05" db="EMBL/GenBank/DDBJ databases">
        <authorList>
            <person name="Lanie J.A."/>
            <person name="Ng W.-L."/>
            <person name="Kazmierczak K.M."/>
            <person name="Andrzejewski T.M."/>
            <person name="Davidsen T.M."/>
            <person name="Wayne K.J."/>
            <person name="Tettelin H."/>
            <person name="Glass J.I."/>
            <person name="Rusch D."/>
            <person name="Podicherti R."/>
            <person name="Tsui H.-C.T."/>
            <person name="Winkler M.E."/>
        </authorList>
    </citation>
    <scope>NUCLEOTIDE SEQUENCE</scope>
</reference>
<proteinExistence type="predicted"/>
<name>A0A382F5W3_9ZZZZ</name>